<feature type="domain" description="DUF7788" evidence="1">
    <location>
        <begin position="170"/>
        <end position="234"/>
    </location>
</feature>
<dbReference type="OMA" id="YEAKQSE"/>
<dbReference type="InterPro" id="IPR011205">
    <property type="entry name" value="UCP015417_vWA"/>
</dbReference>
<dbReference type="InParanoid" id="A0A5E4FNM4"/>
<dbReference type="EMBL" id="CABIKO010000156">
    <property type="protein sequence ID" value="VVA29061.1"/>
    <property type="molecule type" value="Genomic_DNA"/>
</dbReference>
<evidence type="ECO:0000259" key="1">
    <source>
        <dbReference type="Pfam" id="PF25043"/>
    </source>
</evidence>
<accession>A0A5E4FNM4</accession>
<dbReference type="Gramene" id="VVA29061">
    <property type="protein sequence ID" value="VVA29061"/>
    <property type="gene ID" value="Prudul26B004425"/>
</dbReference>
<evidence type="ECO:0000313" key="3">
    <source>
        <dbReference type="Proteomes" id="UP000327085"/>
    </source>
</evidence>
<evidence type="ECO:0000313" key="2">
    <source>
        <dbReference type="EMBL" id="VVA29061.1"/>
    </source>
</evidence>
<proteinExistence type="predicted"/>
<dbReference type="InterPro" id="IPR056690">
    <property type="entry name" value="DUF7788"/>
</dbReference>
<organism evidence="2 3">
    <name type="scientific">Prunus dulcis</name>
    <name type="common">Almond</name>
    <name type="synonym">Amygdalus dulcis</name>
    <dbReference type="NCBI Taxonomy" id="3755"/>
    <lineage>
        <taxon>Eukaryota</taxon>
        <taxon>Viridiplantae</taxon>
        <taxon>Streptophyta</taxon>
        <taxon>Embryophyta</taxon>
        <taxon>Tracheophyta</taxon>
        <taxon>Spermatophyta</taxon>
        <taxon>Magnoliopsida</taxon>
        <taxon>eudicotyledons</taxon>
        <taxon>Gunneridae</taxon>
        <taxon>Pentapetalae</taxon>
        <taxon>rosids</taxon>
        <taxon>fabids</taxon>
        <taxon>Rosales</taxon>
        <taxon>Rosaceae</taxon>
        <taxon>Amygdaloideae</taxon>
        <taxon>Amygdaleae</taxon>
        <taxon>Prunus</taxon>
    </lineage>
</organism>
<sequence length="256" mass="29245">MRFWHWNRQGMFFRRQRSEVTTYLEELKKAGGRGGNLSGHGSIIKPDAMLPNEITRYVVEDGDVGESTELQWKATVEDMYLKQQQQQMQGQGLGKFKNCLAVCHIKDFMGIRPRELAVSLGLLVSELSEVTAWKGKLLLHSIEGDDLKSKCEFMMRTCSSELGLYVHSRKTLYEAKQSEFKEQGYGDNAVPHILLWNMGDWNKPCIEEHHRGVTLLRGFSENLLKSFLDNGGEIGRRRLMEAAIADKEYQALSVVD</sequence>
<dbReference type="Pfam" id="PF25043">
    <property type="entry name" value="DUF7788"/>
    <property type="match status" value="1"/>
</dbReference>
<dbReference type="PANTHER" id="PTHR31373:SF17">
    <property type="entry name" value="OS06G0652100 PROTEIN"/>
    <property type="match status" value="1"/>
</dbReference>
<gene>
    <name evidence="2" type="ORF">ALMOND_2B004425</name>
</gene>
<dbReference type="PANTHER" id="PTHR31373">
    <property type="entry name" value="OS06G0652100 PROTEIN"/>
    <property type="match status" value="1"/>
</dbReference>
<protein>
    <submittedName>
        <fullName evidence="2">PREDICTED: LOW QUALITY PROTEIN</fullName>
    </submittedName>
</protein>
<dbReference type="Proteomes" id="UP000327085">
    <property type="component" value="Chromosome 8"/>
</dbReference>
<reference evidence="3" key="1">
    <citation type="journal article" date="2020" name="Plant J.">
        <title>Transposons played a major role in the diversification between the closely related almond and peach genomes: results from the almond genome sequence.</title>
        <authorList>
            <person name="Alioto T."/>
            <person name="Alexiou K.G."/>
            <person name="Bardil A."/>
            <person name="Barteri F."/>
            <person name="Castanera R."/>
            <person name="Cruz F."/>
            <person name="Dhingra A."/>
            <person name="Duval H."/>
            <person name="Fernandez I Marti A."/>
            <person name="Frias L."/>
            <person name="Galan B."/>
            <person name="Garcia J.L."/>
            <person name="Howad W."/>
            <person name="Gomez-Garrido J."/>
            <person name="Gut M."/>
            <person name="Julca I."/>
            <person name="Morata J."/>
            <person name="Puigdomenech P."/>
            <person name="Ribeca P."/>
            <person name="Rubio Cabetas M.J."/>
            <person name="Vlasova A."/>
            <person name="Wirthensohn M."/>
            <person name="Garcia-Mas J."/>
            <person name="Gabaldon T."/>
            <person name="Casacuberta J.M."/>
            <person name="Arus P."/>
        </authorList>
    </citation>
    <scope>NUCLEOTIDE SEQUENCE [LARGE SCALE GENOMIC DNA]</scope>
    <source>
        <strain evidence="3">cv. Texas</strain>
    </source>
</reference>
<dbReference type="AlphaFoldDB" id="A0A5E4FNM4"/>
<name>A0A5E4FNM4_PRUDU</name>